<dbReference type="Gene3D" id="1.10.530.10">
    <property type="match status" value="1"/>
</dbReference>
<accession>A0A1G2L035</accession>
<evidence type="ECO:0000259" key="1">
    <source>
        <dbReference type="Pfam" id="PF01464"/>
    </source>
</evidence>
<dbReference type="InterPro" id="IPR008258">
    <property type="entry name" value="Transglycosylase_SLT_dom_1"/>
</dbReference>
<dbReference type="EMBL" id="MHQM01000012">
    <property type="protein sequence ID" value="OHA04132.1"/>
    <property type="molecule type" value="Genomic_DNA"/>
</dbReference>
<organism evidence="2 3">
    <name type="scientific">Candidatus Sungbacteria bacterium RIFCSPHIGHO2_02_FULL_52_23</name>
    <dbReference type="NCBI Taxonomy" id="1802274"/>
    <lineage>
        <taxon>Bacteria</taxon>
        <taxon>Candidatus Sungiibacteriota</taxon>
    </lineage>
</organism>
<protein>
    <recommendedName>
        <fullName evidence="1">Transglycosylase SLT domain-containing protein</fullName>
    </recommendedName>
</protein>
<evidence type="ECO:0000313" key="2">
    <source>
        <dbReference type="EMBL" id="OHA04132.1"/>
    </source>
</evidence>
<sequence>MVPNGTLPPTLTPEVPAPIQTEVAAQELPLSITDYAQEAAEKQDINPERFKRLIACESQWKEDAAGDNGTSFGILQFKTPTFAHFTKKYQLEDLSIDNPRDQMDLAAQMIANGHLKHWKNCARKTGWTAHLQQLSQR</sequence>
<gene>
    <name evidence="2" type="ORF">A3J58_01470</name>
</gene>
<dbReference type="Proteomes" id="UP000178510">
    <property type="component" value="Unassembled WGS sequence"/>
</dbReference>
<feature type="domain" description="Transglycosylase SLT" evidence="1">
    <location>
        <begin position="35"/>
        <end position="112"/>
    </location>
</feature>
<reference evidence="2 3" key="1">
    <citation type="journal article" date="2016" name="Nat. Commun.">
        <title>Thousands of microbial genomes shed light on interconnected biogeochemical processes in an aquifer system.</title>
        <authorList>
            <person name="Anantharaman K."/>
            <person name="Brown C.T."/>
            <person name="Hug L.A."/>
            <person name="Sharon I."/>
            <person name="Castelle C.J."/>
            <person name="Probst A.J."/>
            <person name="Thomas B.C."/>
            <person name="Singh A."/>
            <person name="Wilkins M.J."/>
            <person name="Karaoz U."/>
            <person name="Brodie E.L."/>
            <person name="Williams K.H."/>
            <person name="Hubbard S.S."/>
            <person name="Banfield J.F."/>
        </authorList>
    </citation>
    <scope>NUCLEOTIDE SEQUENCE [LARGE SCALE GENOMIC DNA]</scope>
</reference>
<dbReference type="SUPFAM" id="SSF53955">
    <property type="entry name" value="Lysozyme-like"/>
    <property type="match status" value="1"/>
</dbReference>
<comment type="caution">
    <text evidence="2">The sequence shown here is derived from an EMBL/GenBank/DDBJ whole genome shotgun (WGS) entry which is preliminary data.</text>
</comment>
<proteinExistence type="predicted"/>
<evidence type="ECO:0000313" key="3">
    <source>
        <dbReference type="Proteomes" id="UP000178510"/>
    </source>
</evidence>
<name>A0A1G2L035_9BACT</name>
<dbReference type="AlphaFoldDB" id="A0A1G2L035"/>
<dbReference type="Pfam" id="PF01464">
    <property type="entry name" value="SLT"/>
    <property type="match status" value="1"/>
</dbReference>
<dbReference type="InterPro" id="IPR023346">
    <property type="entry name" value="Lysozyme-like_dom_sf"/>
</dbReference>